<proteinExistence type="predicted"/>
<dbReference type="STRING" id="341454.A0A4S2MJX3"/>
<dbReference type="Proteomes" id="UP000298138">
    <property type="component" value="Unassembled WGS sequence"/>
</dbReference>
<keyword evidence="1" id="KW-1133">Transmembrane helix</keyword>
<dbReference type="InterPro" id="IPR018786">
    <property type="entry name" value="Mit_KHE1"/>
</dbReference>
<dbReference type="Pfam" id="PF10173">
    <property type="entry name" value="Mit_KHE1"/>
    <property type="match status" value="1"/>
</dbReference>
<keyword evidence="3" id="KW-1185">Reference proteome</keyword>
<dbReference type="InParanoid" id="A0A4S2MJX3"/>
<dbReference type="PANTHER" id="PTHR28062:SF1">
    <property type="entry name" value="TRANSMEMBRANE PROTEIN"/>
    <property type="match status" value="1"/>
</dbReference>
<name>A0A4S2MJX3_9PEZI</name>
<protein>
    <recommendedName>
        <fullName evidence="4">Mitochondrial K+-H+ exchange-related-domain-containing protein</fullName>
    </recommendedName>
</protein>
<reference evidence="2 3" key="1">
    <citation type="submission" date="2019-04" db="EMBL/GenBank/DDBJ databases">
        <title>Comparative genomics and transcriptomics to analyze fruiting body development in filamentous ascomycetes.</title>
        <authorList>
            <consortium name="DOE Joint Genome Institute"/>
            <person name="Lutkenhaus R."/>
            <person name="Traeger S."/>
            <person name="Breuer J."/>
            <person name="Kuo A."/>
            <person name="Lipzen A."/>
            <person name="Pangilinan J."/>
            <person name="Dilworth D."/>
            <person name="Sandor L."/>
            <person name="Poggeler S."/>
            <person name="Barry K."/>
            <person name="Grigoriev I.V."/>
            <person name="Nowrousian M."/>
        </authorList>
    </citation>
    <scope>NUCLEOTIDE SEQUENCE [LARGE SCALE GENOMIC DNA]</scope>
    <source>
        <strain evidence="2 3">CBS 389.68</strain>
    </source>
</reference>
<feature type="transmembrane region" description="Helical" evidence="1">
    <location>
        <begin position="128"/>
        <end position="156"/>
    </location>
</feature>
<accession>A0A4S2MJX3</accession>
<evidence type="ECO:0000313" key="3">
    <source>
        <dbReference type="Proteomes" id="UP000298138"/>
    </source>
</evidence>
<keyword evidence="1" id="KW-0812">Transmembrane</keyword>
<dbReference type="PANTHER" id="PTHR28062">
    <property type="entry name" value="K+-H+ EXCHANGE-LIKE PROTEIN"/>
    <property type="match status" value="1"/>
</dbReference>
<dbReference type="FunCoup" id="A0A4S2MJX3">
    <property type="interactions" value="7"/>
</dbReference>
<evidence type="ECO:0008006" key="4">
    <source>
        <dbReference type="Google" id="ProtNLM"/>
    </source>
</evidence>
<dbReference type="GO" id="GO:1902600">
    <property type="term" value="P:proton transmembrane transport"/>
    <property type="evidence" value="ECO:0007669"/>
    <property type="project" value="TreeGrafter"/>
</dbReference>
<evidence type="ECO:0000256" key="1">
    <source>
        <dbReference type="SAM" id="Phobius"/>
    </source>
</evidence>
<dbReference type="EMBL" id="ML220156">
    <property type="protein sequence ID" value="TGZ77240.1"/>
    <property type="molecule type" value="Genomic_DNA"/>
</dbReference>
<dbReference type="AlphaFoldDB" id="A0A4S2MJX3"/>
<sequence>MRLFLIPISTRRTLIFGQRLHKVTAAQPSLTDKASAKAANLWMKWEMSDKGWQKWLTKNGNKLLNQIPFEEWGLKSIPPLSSRKPQNEVQAKKVEVFYPPTILSEKQIPEIVHKLATERRGLHRQRMIWSIIGMPIVAPFALVPVIPNIPFFYLLYRAFSHWKALSGSTHLELLYKSNMLAPVPSTKLDAIYRRVNMNAIVDTGRLLKDSKVEWIDAREGNYKEVPEALLLKESEAQEISQVLDVPALAVECERAVRQVTQQLHTKAEKVAQKQRVNDVTKEINEEDKKAL</sequence>
<organism evidence="2 3">
    <name type="scientific">Ascodesmis nigricans</name>
    <dbReference type="NCBI Taxonomy" id="341454"/>
    <lineage>
        <taxon>Eukaryota</taxon>
        <taxon>Fungi</taxon>
        <taxon>Dikarya</taxon>
        <taxon>Ascomycota</taxon>
        <taxon>Pezizomycotina</taxon>
        <taxon>Pezizomycetes</taxon>
        <taxon>Pezizales</taxon>
        <taxon>Ascodesmidaceae</taxon>
        <taxon>Ascodesmis</taxon>
    </lineage>
</organism>
<dbReference type="OrthoDB" id="5562676at2759"/>
<gene>
    <name evidence="2" type="ORF">EX30DRAFT_398660</name>
</gene>
<evidence type="ECO:0000313" key="2">
    <source>
        <dbReference type="EMBL" id="TGZ77240.1"/>
    </source>
</evidence>
<dbReference type="GO" id="GO:0005743">
    <property type="term" value="C:mitochondrial inner membrane"/>
    <property type="evidence" value="ECO:0007669"/>
    <property type="project" value="TreeGrafter"/>
</dbReference>
<dbReference type="GO" id="GO:0006813">
    <property type="term" value="P:potassium ion transport"/>
    <property type="evidence" value="ECO:0007669"/>
    <property type="project" value="TreeGrafter"/>
</dbReference>
<keyword evidence="1" id="KW-0472">Membrane</keyword>